<feature type="region of interest" description="Disordered" evidence="1">
    <location>
        <begin position="181"/>
        <end position="225"/>
    </location>
</feature>
<evidence type="ECO:0000256" key="1">
    <source>
        <dbReference type="SAM" id="MobiDB-lite"/>
    </source>
</evidence>
<accession>A0A843TIT7</accession>
<protein>
    <submittedName>
        <fullName evidence="2">Uncharacterized protein</fullName>
    </submittedName>
</protein>
<feature type="region of interest" description="Disordered" evidence="1">
    <location>
        <begin position="157"/>
        <end position="176"/>
    </location>
</feature>
<comment type="caution">
    <text evidence="2">The sequence shown here is derived from an EMBL/GenBank/DDBJ whole genome shotgun (WGS) entry which is preliminary data.</text>
</comment>
<gene>
    <name evidence="2" type="ORF">Taro_004678</name>
</gene>
<keyword evidence="3" id="KW-1185">Reference proteome</keyword>
<evidence type="ECO:0000313" key="2">
    <source>
        <dbReference type="EMBL" id="MQL72342.1"/>
    </source>
</evidence>
<feature type="non-terminal residue" evidence="2">
    <location>
        <position position="1"/>
    </location>
</feature>
<name>A0A843TIT7_COLES</name>
<dbReference type="Proteomes" id="UP000652761">
    <property type="component" value="Unassembled WGS sequence"/>
</dbReference>
<organism evidence="2 3">
    <name type="scientific">Colocasia esculenta</name>
    <name type="common">Wild taro</name>
    <name type="synonym">Arum esculentum</name>
    <dbReference type="NCBI Taxonomy" id="4460"/>
    <lineage>
        <taxon>Eukaryota</taxon>
        <taxon>Viridiplantae</taxon>
        <taxon>Streptophyta</taxon>
        <taxon>Embryophyta</taxon>
        <taxon>Tracheophyta</taxon>
        <taxon>Spermatophyta</taxon>
        <taxon>Magnoliopsida</taxon>
        <taxon>Liliopsida</taxon>
        <taxon>Araceae</taxon>
        <taxon>Aroideae</taxon>
        <taxon>Colocasieae</taxon>
        <taxon>Colocasia</taxon>
    </lineage>
</organism>
<evidence type="ECO:0000313" key="3">
    <source>
        <dbReference type="Proteomes" id="UP000652761"/>
    </source>
</evidence>
<reference evidence="2" key="1">
    <citation type="submission" date="2017-07" db="EMBL/GenBank/DDBJ databases">
        <title>Taro Niue Genome Assembly and Annotation.</title>
        <authorList>
            <person name="Atibalentja N."/>
            <person name="Keating K."/>
            <person name="Fields C.J."/>
        </authorList>
    </citation>
    <scope>NUCLEOTIDE SEQUENCE</scope>
    <source>
        <strain evidence="2">Niue_2</strain>
        <tissue evidence="2">Leaf</tissue>
    </source>
</reference>
<dbReference type="EMBL" id="NMUH01000127">
    <property type="protein sequence ID" value="MQL72342.1"/>
    <property type="molecule type" value="Genomic_DNA"/>
</dbReference>
<proteinExistence type="predicted"/>
<dbReference type="AlphaFoldDB" id="A0A843TIT7"/>
<sequence>RRQHRLPLTRSQRQGIWPSTSWLRSLATNDVDAKFFGLKPYKNPNPNLWNLPQSPGSRRTLRELPRELHHATTIPRAIQQRHAFYNRPTTLRYLLEALGILGQQAGARAIENRVGNLPSGEPITCIILRLASTPLPPMATAIINVHILSGQDHAVNDHIPGHQQLNGHTWPPTPTELQQVGVNPSAANGNRHHQRPHLEPPRSCSKRPHTWTPTGQRPYLAANSN</sequence>